<name>A0ABP1PV40_9HEXA</name>
<keyword evidence="2" id="KW-1185">Reference proteome</keyword>
<gene>
    <name evidence="1" type="ORF">ODALV1_LOCUS4097</name>
</gene>
<sequence>MLGLQYLLNLKSELTERIYGGALMRTELEGPLHVMNVPLLESIEELYFDPKFPEYMTGPALMFLRRWFLESEIAAASVLYNSVPRIKCIEVSGIDTIGLCKLAQVQWWLEALQFKDVCFRPTDTTTIIYLLQAVISFAETLETLKLFLWNENTRIQESGDEDDLLLLEKEMMPMAKLKHVTLDFACLKLRWVWRFFKLSCQLVEELHLYQYEDTTPEKEDMLVIFQRAFKILLTISLKKITVFSKSKLKKSVLRHFVEDM</sequence>
<reference evidence="1 2" key="1">
    <citation type="submission" date="2024-08" db="EMBL/GenBank/DDBJ databases">
        <authorList>
            <person name="Cucini C."/>
            <person name="Frati F."/>
        </authorList>
    </citation>
    <scope>NUCLEOTIDE SEQUENCE [LARGE SCALE GENOMIC DNA]</scope>
</reference>
<protein>
    <submittedName>
        <fullName evidence="1">Uncharacterized protein</fullName>
    </submittedName>
</protein>
<dbReference type="EMBL" id="CAXLJM020000013">
    <property type="protein sequence ID" value="CAL8078443.1"/>
    <property type="molecule type" value="Genomic_DNA"/>
</dbReference>
<proteinExistence type="predicted"/>
<evidence type="ECO:0000313" key="1">
    <source>
        <dbReference type="EMBL" id="CAL8078443.1"/>
    </source>
</evidence>
<evidence type="ECO:0000313" key="2">
    <source>
        <dbReference type="Proteomes" id="UP001642540"/>
    </source>
</evidence>
<accession>A0ABP1PV40</accession>
<comment type="caution">
    <text evidence="1">The sequence shown here is derived from an EMBL/GenBank/DDBJ whole genome shotgun (WGS) entry which is preliminary data.</text>
</comment>
<organism evidence="1 2">
    <name type="scientific">Orchesella dallaii</name>
    <dbReference type="NCBI Taxonomy" id="48710"/>
    <lineage>
        <taxon>Eukaryota</taxon>
        <taxon>Metazoa</taxon>
        <taxon>Ecdysozoa</taxon>
        <taxon>Arthropoda</taxon>
        <taxon>Hexapoda</taxon>
        <taxon>Collembola</taxon>
        <taxon>Entomobryomorpha</taxon>
        <taxon>Entomobryoidea</taxon>
        <taxon>Orchesellidae</taxon>
        <taxon>Orchesellinae</taxon>
        <taxon>Orchesella</taxon>
    </lineage>
</organism>
<dbReference type="Proteomes" id="UP001642540">
    <property type="component" value="Unassembled WGS sequence"/>
</dbReference>